<evidence type="ECO:0000313" key="4">
    <source>
        <dbReference type="Proteomes" id="UP000027238"/>
    </source>
</evidence>
<feature type="region of interest" description="Disordered" evidence="2">
    <location>
        <begin position="76"/>
        <end position="119"/>
    </location>
</feature>
<dbReference type="HOGENOM" id="CLU_013866_5_3_1"/>
<dbReference type="PANTHER" id="PTHR38791">
    <property type="entry name" value="ZN(II)2CYS6 TRANSCRIPTION FACTOR (EUROFUNG)-RELATED-RELATED"/>
    <property type="match status" value="1"/>
</dbReference>
<dbReference type="OrthoDB" id="2991872at2759"/>
<dbReference type="STRING" id="1173701.A0A066X0Z9"/>
<feature type="compositionally biased region" description="Low complexity" evidence="2">
    <location>
        <begin position="107"/>
        <end position="119"/>
    </location>
</feature>
<evidence type="ECO:0000256" key="1">
    <source>
        <dbReference type="ARBA" id="ARBA00023242"/>
    </source>
</evidence>
<dbReference type="InterPro" id="IPR053175">
    <property type="entry name" value="DHMBA_Reg_Transcription_Factor"/>
</dbReference>
<dbReference type="InterPro" id="IPR021858">
    <property type="entry name" value="Fun_TF"/>
</dbReference>
<evidence type="ECO:0000256" key="2">
    <source>
        <dbReference type="SAM" id="MobiDB-lite"/>
    </source>
</evidence>
<dbReference type="AlphaFoldDB" id="A0A066X0Z9"/>
<keyword evidence="4" id="KW-1185">Reference proteome</keyword>
<dbReference type="EMBL" id="JMSE01001300">
    <property type="protein sequence ID" value="KDN62813.1"/>
    <property type="molecule type" value="Genomic_DNA"/>
</dbReference>
<feature type="compositionally biased region" description="Basic residues" evidence="2">
    <location>
        <begin position="77"/>
        <end position="93"/>
    </location>
</feature>
<evidence type="ECO:0000313" key="3">
    <source>
        <dbReference type="EMBL" id="KDN62813.1"/>
    </source>
</evidence>
<dbReference type="eggNOG" id="ENOG502SJPD">
    <property type="taxonomic scope" value="Eukaryota"/>
</dbReference>
<sequence>MVFLGRPSEACGPCREGRLRPYGSGLDSPSPLDLSECDRLQPGCTQCFRKQITCPGYRDLSEFYFRDETANAAFKVQNRKPRRRLPAKTKQQSKSHAAANSQEQQHASSSKTPVTTSTTVAVATTRSAGTLAVSDVSPRPPPAEPALEFSLVRYQTISQPMDELARTFFMREYIASSPFEYLPRLCPHGLQNNDAMSASILAASFASLSLKVWEPKMMKLARMHYASALSQTNQALSSPKRAVEDSTLAAVLLLGLFEAIVYSGQQSLDTWNQHTLGTLELLRLRGTRQLDTPLGRQLFVHASGNIRTTCAHTKTPVPQRFLKLYENARLHLDLDDPFSKMTPIVDRVATLRSRIASLGDSERQELLYEALDLDAATAKLGQKVPEEWRFTARSPGERAPISYKGVSLRYPSLLVLRYWNSLRIIRMFLNDVIWIQSSLALDRGPDPDDETDYDGLQRSASRKISSLVVEVLGSCGEYLEFSEDRFSVSARCLIWPLSVIAEISSTPPDARRFALDCLDRLGHDGRIPLPVGDVTKRNSLLADW</sequence>
<name>A0A066X0Z9_COLSU</name>
<gene>
    <name evidence="3" type="ORF">CSUB01_02722</name>
</gene>
<keyword evidence="1" id="KW-0539">Nucleus</keyword>
<dbReference type="OMA" id="SCGEYLE"/>
<dbReference type="Pfam" id="PF11951">
    <property type="entry name" value="Fungal_trans_2"/>
    <property type="match status" value="1"/>
</dbReference>
<accession>A0A066X0Z9</accession>
<feature type="compositionally biased region" description="Polar residues" evidence="2">
    <location>
        <begin position="94"/>
        <end position="106"/>
    </location>
</feature>
<organism evidence="3 4">
    <name type="scientific">Colletotrichum sublineola</name>
    <name type="common">Sorghum anthracnose fungus</name>
    <dbReference type="NCBI Taxonomy" id="1173701"/>
    <lineage>
        <taxon>Eukaryota</taxon>
        <taxon>Fungi</taxon>
        <taxon>Dikarya</taxon>
        <taxon>Ascomycota</taxon>
        <taxon>Pezizomycotina</taxon>
        <taxon>Sordariomycetes</taxon>
        <taxon>Hypocreomycetidae</taxon>
        <taxon>Glomerellales</taxon>
        <taxon>Glomerellaceae</taxon>
        <taxon>Colletotrichum</taxon>
        <taxon>Colletotrichum graminicola species complex</taxon>
    </lineage>
</organism>
<comment type="caution">
    <text evidence="3">The sequence shown here is derived from an EMBL/GenBank/DDBJ whole genome shotgun (WGS) entry which is preliminary data.</text>
</comment>
<proteinExistence type="predicted"/>
<reference evidence="4" key="1">
    <citation type="journal article" date="2014" name="Genome Announc.">
        <title>Draft genome sequence of Colletotrichum sublineola, a destructive pathogen of cultivated sorghum.</title>
        <authorList>
            <person name="Baroncelli R."/>
            <person name="Sanz-Martin J.M."/>
            <person name="Rech G.E."/>
            <person name="Sukno S.A."/>
            <person name="Thon M.R."/>
        </authorList>
    </citation>
    <scope>NUCLEOTIDE SEQUENCE [LARGE SCALE GENOMIC DNA]</scope>
    <source>
        <strain evidence="4">TX430BB</strain>
    </source>
</reference>
<dbReference type="Proteomes" id="UP000027238">
    <property type="component" value="Unassembled WGS sequence"/>
</dbReference>
<protein>
    <submittedName>
        <fullName evidence="3">Putative C6 zinc finger domain-containing protein</fullName>
    </submittedName>
</protein>